<evidence type="ECO:0000313" key="1">
    <source>
        <dbReference type="EMBL" id="EFJ30164.1"/>
    </source>
</evidence>
<proteinExistence type="predicted"/>
<dbReference type="InParanoid" id="D8RCN7"/>
<accession>D8RCN7</accession>
<reference evidence="1 3" key="1">
    <citation type="journal article" date="2011" name="Science">
        <title>The Selaginella genome identifies genetic changes associated with the evolution of vascular plants.</title>
        <authorList>
            <person name="Banks J.A."/>
            <person name="Nishiyama T."/>
            <person name="Hasebe M."/>
            <person name="Bowman J.L."/>
            <person name="Gribskov M."/>
            <person name="dePamphilis C."/>
            <person name="Albert V.A."/>
            <person name="Aono N."/>
            <person name="Aoyama T."/>
            <person name="Ambrose B.A."/>
            <person name="Ashton N.W."/>
            <person name="Axtell M.J."/>
            <person name="Barker E."/>
            <person name="Barker M.S."/>
            <person name="Bennetzen J.L."/>
            <person name="Bonawitz N.D."/>
            <person name="Chapple C."/>
            <person name="Cheng C."/>
            <person name="Correa L.G."/>
            <person name="Dacre M."/>
            <person name="DeBarry J."/>
            <person name="Dreyer I."/>
            <person name="Elias M."/>
            <person name="Engstrom E.M."/>
            <person name="Estelle M."/>
            <person name="Feng L."/>
            <person name="Finet C."/>
            <person name="Floyd S.K."/>
            <person name="Frommer W.B."/>
            <person name="Fujita T."/>
            <person name="Gramzow L."/>
            <person name="Gutensohn M."/>
            <person name="Harholt J."/>
            <person name="Hattori M."/>
            <person name="Heyl A."/>
            <person name="Hirai T."/>
            <person name="Hiwatashi Y."/>
            <person name="Ishikawa M."/>
            <person name="Iwata M."/>
            <person name="Karol K.G."/>
            <person name="Koehler B."/>
            <person name="Kolukisaoglu U."/>
            <person name="Kubo M."/>
            <person name="Kurata T."/>
            <person name="Lalonde S."/>
            <person name="Li K."/>
            <person name="Li Y."/>
            <person name="Litt A."/>
            <person name="Lyons E."/>
            <person name="Manning G."/>
            <person name="Maruyama T."/>
            <person name="Michael T.P."/>
            <person name="Mikami K."/>
            <person name="Miyazaki S."/>
            <person name="Morinaga S."/>
            <person name="Murata T."/>
            <person name="Mueller-Roeber B."/>
            <person name="Nelson D.R."/>
            <person name="Obara M."/>
            <person name="Oguri Y."/>
            <person name="Olmstead R.G."/>
            <person name="Onodera N."/>
            <person name="Petersen B.L."/>
            <person name="Pils B."/>
            <person name="Prigge M."/>
            <person name="Rensing S.A."/>
            <person name="Riano-Pachon D.M."/>
            <person name="Roberts A.W."/>
            <person name="Sato Y."/>
            <person name="Scheller H.V."/>
            <person name="Schulz B."/>
            <person name="Schulz C."/>
            <person name="Shakirov E.V."/>
            <person name="Shibagaki N."/>
            <person name="Shinohara N."/>
            <person name="Shippen D.E."/>
            <person name="Soerensen I."/>
            <person name="Sotooka R."/>
            <person name="Sugimoto N."/>
            <person name="Sugita M."/>
            <person name="Sumikawa N."/>
            <person name="Tanurdzic M."/>
            <person name="Theissen G."/>
            <person name="Ulvskov P."/>
            <person name="Wakazuki S."/>
            <person name="Weng J.K."/>
            <person name="Willats W.W."/>
            <person name="Wipf D."/>
            <person name="Wolf P.G."/>
            <person name="Yang L."/>
            <person name="Zimmer A.D."/>
            <person name="Zhu Q."/>
            <person name="Mitros T."/>
            <person name="Hellsten U."/>
            <person name="Loque D."/>
            <person name="Otillar R."/>
            <person name="Salamov A."/>
            <person name="Schmutz J."/>
            <person name="Shapiro H."/>
            <person name="Lindquist E."/>
            <person name="Lucas S."/>
            <person name="Rokhsar D."/>
            <person name="Grigoriev I.V."/>
        </authorList>
    </citation>
    <scope>NUCLEOTIDE SEQUENCE [LARGE SCALE GENOMIC DNA]</scope>
</reference>
<dbReference type="KEGG" id="smo:SELMODRAFT_409856"/>
<dbReference type="KEGG" id="smo:SELMODRAFT_409853"/>
<dbReference type="EMBL" id="GL377576">
    <property type="protein sequence ID" value="EFJ30166.1"/>
    <property type="molecule type" value="Genomic_DNA"/>
</dbReference>
<dbReference type="AlphaFoldDB" id="D8RCN7"/>
<dbReference type="Gramene" id="EFJ30164">
    <property type="protein sequence ID" value="EFJ30164"/>
    <property type="gene ID" value="SELMODRAFT_409853"/>
</dbReference>
<dbReference type="HOGENOM" id="CLU_1356698_0_0_1"/>
<name>D8RCN7_SELML</name>
<evidence type="ECO:0000313" key="3">
    <source>
        <dbReference type="Proteomes" id="UP000001514"/>
    </source>
</evidence>
<sequence length="202" mass="22144">MASADAIHYAWRPVIKNNAAVDYTILPRTLVQPTIAAHHPVVAWNNIYAGTSKPHEFVLCFLLVESNYDQFGFQATATSPVLLVQSVAAVQCSCSMSEEVKIPKGVEIVNDIERNGEYCTQGRERVGIHGRHRARGSRQLGVHVCHCSLASIHSSAYPPRTPELADKLASYSTEASMVLYLEQVLGEELDGKSPLRALLQSS</sequence>
<dbReference type="Gramene" id="EFJ30166">
    <property type="protein sequence ID" value="EFJ30166"/>
    <property type="gene ID" value="SELMODRAFT_409856"/>
</dbReference>
<evidence type="ECO:0000313" key="2">
    <source>
        <dbReference type="EMBL" id="EFJ30166.1"/>
    </source>
</evidence>
<dbReference type="EMBL" id="GL377576">
    <property type="protein sequence ID" value="EFJ30164.1"/>
    <property type="molecule type" value="Genomic_DNA"/>
</dbReference>
<gene>
    <name evidence="1" type="ORF">SELMODRAFT_409853</name>
    <name evidence="2" type="ORF">SELMODRAFT_409856</name>
</gene>
<organism evidence="3">
    <name type="scientific">Selaginella moellendorffii</name>
    <name type="common">Spikemoss</name>
    <dbReference type="NCBI Taxonomy" id="88036"/>
    <lineage>
        <taxon>Eukaryota</taxon>
        <taxon>Viridiplantae</taxon>
        <taxon>Streptophyta</taxon>
        <taxon>Embryophyta</taxon>
        <taxon>Tracheophyta</taxon>
        <taxon>Lycopodiopsida</taxon>
        <taxon>Selaginellales</taxon>
        <taxon>Selaginellaceae</taxon>
        <taxon>Selaginella</taxon>
    </lineage>
</organism>
<dbReference type="Proteomes" id="UP000001514">
    <property type="component" value="Unassembled WGS sequence"/>
</dbReference>
<keyword evidence="3" id="KW-1185">Reference proteome</keyword>
<protein>
    <submittedName>
        <fullName evidence="1">Uncharacterized protein</fullName>
    </submittedName>
</protein>